<keyword evidence="5" id="KW-0030">Aminoacyl-tRNA synthetase</keyword>
<dbReference type="InterPro" id="IPR045864">
    <property type="entry name" value="aa-tRNA-synth_II/BPL/LPL"/>
</dbReference>
<sequence length="223" mass="24790">MRLLNNPLSSLLPLLQRSPLPLSLSSLSANSGAPSCRRLSTDGSAPQSVIGQDSVAVLGHSYPRDDFTNVTPGILAKVGRNLHNQSHHPLWLLKERIKAHFYSSYVRRSGNPLFSVHDNLNPVVTVEQNFDSLLIPPSHPSRKKGDNYYLNRETMLRAHTSAHQRELVSSGLDAFLLAGDVYRRDAIDSSHYPVFHQLEGVRLFSDREVGHAVCLHATVVMDK</sequence>
<dbReference type="EMBL" id="SRLO01003405">
    <property type="protein sequence ID" value="TNN31504.1"/>
    <property type="molecule type" value="Genomic_DNA"/>
</dbReference>
<evidence type="ECO:0000256" key="1">
    <source>
        <dbReference type="ARBA" id="ARBA00022598"/>
    </source>
</evidence>
<dbReference type="GO" id="GO:0006432">
    <property type="term" value="P:phenylalanyl-tRNA aminoacylation"/>
    <property type="evidence" value="ECO:0007669"/>
    <property type="project" value="TreeGrafter"/>
</dbReference>
<dbReference type="OrthoDB" id="4457at2759"/>
<dbReference type="InterPro" id="IPR002319">
    <property type="entry name" value="Phenylalanyl-tRNA_Synthase"/>
</dbReference>
<dbReference type="SUPFAM" id="SSF55681">
    <property type="entry name" value="Class II aaRS and biotin synthetases"/>
    <property type="match status" value="1"/>
</dbReference>
<organism evidence="7 8">
    <name type="scientific">Liparis tanakae</name>
    <name type="common">Tanaka's snailfish</name>
    <dbReference type="NCBI Taxonomy" id="230148"/>
    <lineage>
        <taxon>Eukaryota</taxon>
        <taxon>Metazoa</taxon>
        <taxon>Chordata</taxon>
        <taxon>Craniata</taxon>
        <taxon>Vertebrata</taxon>
        <taxon>Euteleostomi</taxon>
        <taxon>Actinopterygii</taxon>
        <taxon>Neopterygii</taxon>
        <taxon>Teleostei</taxon>
        <taxon>Neoteleostei</taxon>
        <taxon>Acanthomorphata</taxon>
        <taxon>Eupercaria</taxon>
        <taxon>Perciformes</taxon>
        <taxon>Cottioidei</taxon>
        <taxon>Cottales</taxon>
        <taxon>Liparidae</taxon>
        <taxon>Liparis</taxon>
    </lineage>
</organism>
<comment type="caution">
    <text evidence="7">The sequence shown here is derived from an EMBL/GenBank/DDBJ whole genome shotgun (WGS) entry which is preliminary data.</text>
</comment>
<protein>
    <submittedName>
        <fullName evidence="7">Phenylalanine--tRNA ligase, mitochondrial</fullName>
    </submittedName>
</protein>
<keyword evidence="1 7" id="KW-0436">Ligase</keyword>
<reference evidence="7 8" key="1">
    <citation type="submission" date="2019-03" db="EMBL/GenBank/DDBJ databases">
        <title>First draft genome of Liparis tanakae, snailfish: a comprehensive survey of snailfish specific genes.</title>
        <authorList>
            <person name="Kim W."/>
            <person name="Song I."/>
            <person name="Jeong J.-H."/>
            <person name="Kim D."/>
            <person name="Kim S."/>
            <person name="Ryu S."/>
            <person name="Song J.Y."/>
            <person name="Lee S.K."/>
        </authorList>
    </citation>
    <scope>NUCLEOTIDE SEQUENCE [LARGE SCALE GENOMIC DNA]</scope>
    <source>
        <tissue evidence="7">Muscle</tissue>
    </source>
</reference>
<dbReference type="Gene3D" id="3.30.930.10">
    <property type="entry name" value="Bira Bifunctional Protein, Domain 2"/>
    <property type="match status" value="1"/>
</dbReference>
<proteinExistence type="predicted"/>
<keyword evidence="4" id="KW-0648">Protein biosynthesis</keyword>
<gene>
    <name evidence="7" type="primary">FARS2</name>
    <name evidence="7" type="ORF">EYF80_058343</name>
</gene>
<dbReference type="GO" id="GO:0005739">
    <property type="term" value="C:mitochondrion"/>
    <property type="evidence" value="ECO:0007669"/>
    <property type="project" value="TreeGrafter"/>
</dbReference>
<evidence type="ECO:0000313" key="8">
    <source>
        <dbReference type="Proteomes" id="UP000314294"/>
    </source>
</evidence>
<keyword evidence="3" id="KW-0067">ATP-binding</keyword>
<dbReference type="GO" id="GO:0000049">
    <property type="term" value="F:tRNA binding"/>
    <property type="evidence" value="ECO:0007669"/>
    <property type="project" value="InterPro"/>
</dbReference>
<dbReference type="PANTHER" id="PTHR11538:SF41">
    <property type="entry name" value="PHENYLALANINE--TRNA LIGASE, MITOCHONDRIAL"/>
    <property type="match status" value="1"/>
</dbReference>
<evidence type="ECO:0000313" key="7">
    <source>
        <dbReference type="EMBL" id="TNN31504.1"/>
    </source>
</evidence>
<keyword evidence="8" id="KW-1185">Reference proteome</keyword>
<feature type="domain" description="Phenylalanyl-tRNA synthetase" evidence="6">
    <location>
        <begin position="82"/>
        <end position="209"/>
    </location>
</feature>
<evidence type="ECO:0000256" key="5">
    <source>
        <dbReference type="ARBA" id="ARBA00023146"/>
    </source>
</evidence>
<name>A0A4Z2ET08_9TELE</name>
<evidence type="ECO:0000256" key="3">
    <source>
        <dbReference type="ARBA" id="ARBA00022840"/>
    </source>
</evidence>
<dbReference type="GO" id="GO:0004826">
    <property type="term" value="F:phenylalanine-tRNA ligase activity"/>
    <property type="evidence" value="ECO:0007669"/>
    <property type="project" value="TreeGrafter"/>
</dbReference>
<keyword evidence="2" id="KW-0547">Nucleotide-binding</keyword>
<evidence type="ECO:0000256" key="2">
    <source>
        <dbReference type="ARBA" id="ARBA00022741"/>
    </source>
</evidence>
<evidence type="ECO:0000259" key="6">
    <source>
        <dbReference type="Pfam" id="PF01409"/>
    </source>
</evidence>
<accession>A0A4Z2ET08</accession>
<dbReference type="Pfam" id="PF01409">
    <property type="entry name" value="tRNA-synt_2d"/>
    <property type="match status" value="1"/>
</dbReference>
<evidence type="ECO:0000256" key="4">
    <source>
        <dbReference type="ARBA" id="ARBA00022917"/>
    </source>
</evidence>
<dbReference type="GO" id="GO:0005524">
    <property type="term" value="F:ATP binding"/>
    <property type="evidence" value="ECO:0007669"/>
    <property type="project" value="UniProtKB-KW"/>
</dbReference>
<dbReference type="AlphaFoldDB" id="A0A4Z2ET08"/>
<dbReference type="Proteomes" id="UP000314294">
    <property type="component" value="Unassembled WGS sequence"/>
</dbReference>
<dbReference type="PANTHER" id="PTHR11538">
    <property type="entry name" value="PHENYLALANYL-TRNA SYNTHETASE"/>
    <property type="match status" value="1"/>
</dbReference>